<proteinExistence type="predicted"/>
<dbReference type="HOGENOM" id="CLU_134830_0_0_2"/>
<dbReference type="EMBL" id="CP009502">
    <property type="protein sequence ID" value="AKB14810.1"/>
    <property type="molecule type" value="Genomic_DNA"/>
</dbReference>
<reference evidence="1 2" key="1">
    <citation type="submission" date="2014-07" db="EMBL/GenBank/DDBJ databases">
        <title>Methanogenic archaea and the global carbon cycle.</title>
        <authorList>
            <person name="Henriksen J.R."/>
            <person name="Luke J."/>
            <person name="Reinhart S."/>
            <person name="Benedict M.N."/>
            <person name="Youngblut N.D."/>
            <person name="Metcalf M.E."/>
            <person name="Whitaker R.J."/>
            <person name="Metcalf W.W."/>
        </authorList>
    </citation>
    <scope>NUCLEOTIDE SEQUENCE [LARGE SCALE GENOMIC DNA]</scope>
    <source>
        <strain evidence="1 2">CHTI-55</strain>
    </source>
</reference>
<accession>A0A0E3L002</accession>
<evidence type="ECO:0000313" key="1">
    <source>
        <dbReference type="EMBL" id="AKB14810.1"/>
    </source>
</evidence>
<dbReference type="Gene3D" id="3.40.50.1000">
    <property type="entry name" value="HAD superfamily/HAD-like"/>
    <property type="match status" value="1"/>
</dbReference>
<evidence type="ECO:0000313" key="2">
    <source>
        <dbReference type="Proteomes" id="UP000056925"/>
    </source>
</evidence>
<dbReference type="InterPro" id="IPR023214">
    <property type="entry name" value="HAD_sf"/>
</dbReference>
<sequence>MSVSLNPYNFTQINPASSQRSLSSHSSDLSFSPEPIEEIKLFLDMDGVLTDFTGACEKLSEDMMFWYSNDRELFWKKIASAGIEFWSEMPWMPGGRELHGFLRSSGYFPTILSALPGPERKKALTNAREGKIKWIRRELGPSYAENAILCYRPEKALQSGTARVLIDDNSENIREWEEAGGIGILHKNTSRTIRCFSKILEVEQRF</sequence>
<dbReference type="RefSeq" id="WP_048166247.1">
    <property type="nucleotide sequence ID" value="NZ_CP009502.1"/>
</dbReference>
<dbReference type="GeneID" id="41601759"/>
<dbReference type="KEGG" id="mthe:MSTHC_0492"/>
<organism evidence="1 2">
    <name type="scientific">Methanosarcina thermophila CHTI-55</name>
    <dbReference type="NCBI Taxonomy" id="1434121"/>
    <lineage>
        <taxon>Archaea</taxon>
        <taxon>Methanobacteriati</taxon>
        <taxon>Methanobacteriota</taxon>
        <taxon>Stenosarchaea group</taxon>
        <taxon>Methanomicrobia</taxon>
        <taxon>Methanosarcinales</taxon>
        <taxon>Methanosarcinaceae</taxon>
        <taxon>Methanosarcina</taxon>
    </lineage>
</organism>
<dbReference type="Proteomes" id="UP000056925">
    <property type="component" value="Chromosome"/>
</dbReference>
<evidence type="ECO:0008006" key="3">
    <source>
        <dbReference type="Google" id="ProtNLM"/>
    </source>
</evidence>
<dbReference type="PATRIC" id="fig|1434121.4.peg.615"/>
<dbReference type="SUPFAM" id="SSF56784">
    <property type="entry name" value="HAD-like"/>
    <property type="match status" value="1"/>
</dbReference>
<gene>
    <name evidence="1" type="ORF">MSTHC_0492</name>
</gene>
<dbReference type="AlphaFoldDB" id="A0A0E3L002"/>
<name>A0A0E3L002_METTE</name>
<dbReference type="InterPro" id="IPR036412">
    <property type="entry name" value="HAD-like_sf"/>
</dbReference>
<protein>
    <recommendedName>
        <fullName evidence="3">5' nucleotidase, deoxy (Pyrimidine), cytosolic type C protein (NT5C)</fullName>
    </recommendedName>
</protein>